<organism evidence="1 2">
    <name type="scientific">Nonomuraea jiangxiensis</name>
    <dbReference type="NCBI Taxonomy" id="633440"/>
    <lineage>
        <taxon>Bacteria</taxon>
        <taxon>Bacillati</taxon>
        <taxon>Actinomycetota</taxon>
        <taxon>Actinomycetes</taxon>
        <taxon>Streptosporangiales</taxon>
        <taxon>Streptosporangiaceae</taxon>
        <taxon>Nonomuraea</taxon>
    </lineage>
</organism>
<name>A0A1G8PS73_9ACTN</name>
<dbReference type="RefSeq" id="WP_090932810.1">
    <property type="nucleotide sequence ID" value="NZ_FNDJ01000008.1"/>
</dbReference>
<evidence type="ECO:0000313" key="1">
    <source>
        <dbReference type="EMBL" id="SDI95065.1"/>
    </source>
</evidence>
<proteinExistence type="predicted"/>
<dbReference type="OrthoDB" id="3526231at2"/>
<evidence type="ECO:0000313" key="2">
    <source>
        <dbReference type="Proteomes" id="UP000199202"/>
    </source>
</evidence>
<protein>
    <submittedName>
        <fullName evidence="1">Uncharacterized protein</fullName>
    </submittedName>
</protein>
<accession>A0A1G8PS73</accession>
<sequence length="203" mass="23333">MTHPGQALPAENQWDLLVEHGHGLQNGFHGLWVESDDPEELSRLLQADPDSRLECDLESAIEVYGRIQERAAVWIGPHSPGWTHVLAFGLHPYHPAILNLGKRRVFEIFCREELGELEPLNLYYNGEQLGDVTPPYNEGGDMDLPEYMPHTPGLELGETRNLKRDMHLMACMVGRITGRFTDREWWTTTRTFYRIPDTSWETP</sequence>
<reference evidence="1 2" key="1">
    <citation type="submission" date="2016-10" db="EMBL/GenBank/DDBJ databases">
        <authorList>
            <person name="de Groot N.N."/>
        </authorList>
    </citation>
    <scope>NUCLEOTIDE SEQUENCE [LARGE SCALE GENOMIC DNA]</scope>
    <source>
        <strain evidence="1 2">CGMCC 4.6533</strain>
    </source>
</reference>
<dbReference type="EMBL" id="FNDJ01000008">
    <property type="protein sequence ID" value="SDI95065.1"/>
    <property type="molecule type" value="Genomic_DNA"/>
</dbReference>
<dbReference type="AlphaFoldDB" id="A0A1G8PS73"/>
<keyword evidence="2" id="KW-1185">Reference proteome</keyword>
<dbReference type="Proteomes" id="UP000199202">
    <property type="component" value="Unassembled WGS sequence"/>
</dbReference>
<gene>
    <name evidence="1" type="ORF">SAMN05421869_1085</name>
</gene>